<sequence>MNYTTLMIQLITKPKTRFCENDIPVTELVGKFYQFRKNKYTLCKILVWGNLAGDLLRYYNPKDYLLVEGHISLQDSIIDELNLKTTIQISAYKAFPYALKFKSKEK</sequence>
<name>A0A8F5JAE8_9STRA</name>
<dbReference type="PROSITE" id="PS50935">
    <property type="entry name" value="SSB"/>
    <property type="match status" value="1"/>
</dbReference>
<geneLocation type="chloroplast" evidence="3"/>
<dbReference type="EMBL" id="MW845780">
    <property type="protein sequence ID" value="QXM18071.1"/>
    <property type="molecule type" value="Genomic_DNA"/>
</dbReference>
<evidence type="ECO:0000256" key="2">
    <source>
        <dbReference type="PROSITE-ProRule" id="PRU00252"/>
    </source>
</evidence>
<evidence type="ECO:0000313" key="3">
    <source>
        <dbReference type="EMBL" id="QXM18071.1"/>
    </source>
</evidence>
<proteinExistence type="predicted"/>
<keyword evidence="1 2" id="KW-0238">DNA-binding</keyword>
<keyword evidence="3" id="KW-0934">Plastid</keyword>
<gene>
    <name evidence="3" type="primary">ycf41</name>
</gene>
<dbReference type="InterPro" id="IPR000424">
    <property type="entry name" value="Primosome_PriB/ssb"/>
</dbReference>
<accession>A0A8F5JAE8</accession>
<reference evidence="3" key="1">
    <citation type="submission" date="2021-03" db="EMBL/GenBank/DDBJ databases">
        <authorList>
            <person name="Xu Q."/>
            <person name="Chen N."/>
        </authorList>
    </citation>
    <scope>NUCLEOTIDE SEQUENCE</scope>
</reference>
<dbReference type="AlphaFoldDB" id="A0A8F5JAE8"/>
<dbReference type="InterPro" id="IPR012340">
    <property type="entry name" value="NA-bd_OB-fold"/>
</dbReference>
<organism evidence="3">
    <name type="scientific">Chaetoceros curvisetus</name>
    <dbReference type="NCBI Taxonomy" id="230516"/>
    <lineage>
        <taxon>Eukaryota</taxon>
        <taxon>Sar</taxon>
        <taxon>Stramenopiles</taxon>
        <taxon>Ochrophyta</taxon>
        <taxon>Bacillariophyta</taxon>
        <taxon>Coscinodiscophyceae</taxon>
        <taxon>Chaetocerotophycidae</taxon>
        <taxon>Chaetocerotales</taxon>
        <taxon>Chaetocerotaceae</taxon>
        <taxon>Chaetoceros</taxon>
    </lineage>
</organism>
<protein>
    <recommendedName>
        <fullName evidence="4">Single-stranded DNA binding protein</fullName>
    </recommendedName>
</protein>
<evidence type="ECO:0000256" key="1">
    <source>
        <dbReference type="ARBA" id="ARBA00023125"/>
    </source>
</evidence>
<evidence type="ECO:0008006" key="4">
    <source>
        <dbReference type="Google" id="ProtNLM"/>
    </source>
</evidence>
<keyword evidence="3" id="KW-0150">Chloroplast</keyword>
<dbReference type="GO" id="GO:0003697">
    <property type="term" value="F:single-stranded DNA binding"/>
    <property type="evidence" value="ECO:0007669"/>
    <property type="project" value="InterPro"/>
</dbReference>
<dbReference type="Gene3D" id="2.40.50.140">
    <property type="entry name" value="Nucleic acid-binding proteins"/>
    <property type="match status" value="1"/>
</dbReference>